<name>A0A1Y1WZU2_9FUNG</name>
<keyword evidence="1" id="KW-0343">GTPase activation</keyword>
<evidence type="ECO:0000259" key="7">
    <source>
        <dbReference type="PROSITE" id="PS50003"/>
    </source>
</evidence>
<dbReference type="Gene3D" id="1.25.40.20">
    <property type="entry name" value="Ankyrin repeat-containing domain"/>
    <property type="match status" value="1"/>
</dbReference>
<dbReference type="Gene3D" id="1.20.1270.60">
    <property type="entry name" value="Arfaptin homology (AH) domain/BAR domain"/>
    <property type="match status" value="1"/>
</dbReference>
<dbReference type="AlphaFoldDB" id="A0A1Y1WZU2"/>
<dbReference type="InterPro" id="IPR036770">
    <property type="entry name" value="Ankyrin_rpt-contain_sf"/>
</dbReference>
<dbReference type="Pfam" id="PF01412">
    <property type="entry name" value="ArfGap"/>
    <property type="match status" value="1"/>
</dbReference>
<dbReference type="Pfam" id="PF00169">
    <property type="entry name" value="PH"/>
    <property type="match status" value="1"/>
</dbReference>
<dbReference type="InterPro" id="IPR027267">
    <property type="entry name" value="AH/BAR_dom_sf"/>
</dbReference>
<evidence type="ECO:0000259" key="8">
    <source>
        <dbReference type="PROSITE" id="PS50115"/>
    </source>
</evidence>
<evidence type="ECO:0000313" key="10">
    <source>
        <dbReference type="Proteomes" id="UP000193944"/>
    </source>
</evidence>
<dbReference type="PANTHER" id="PTHR23180">
    <property type="entry name" value="CENTAURIN/ARF"/>
    <property type="match status" value="1"/>
</dbReference>
<dbReference type="InterPro" id="IPR001849">
    <property type="entry name" value="PH_domain"/>
</dbReference>
<dbReference type="PROSITE" id="PS50003">
    <property type="entry name" value="PH_DOMAIN"/>
    <property type="match status" value="1"/>
</dbReference>
<dbReference type="SUPFAM" id="SSF57863">
    <property type="entry name" value="ArfGap/RecO-like zinc finger"/>
    <property type="match status" value="1"/>
</dbReference>
<protein>
    <submittedName>
        <fullName evidence="9">ArfGap-domain-containing protein</fullName>
    </submittedName>
</protein>
<keyword evidence="4" id="KW-0862">Zinc</keyword>
<gene>
    <name evidence="9" type="ORF">BCR32DRAFT_269917</name>
</gene>
<dbReference type="SUPFAM" id="SSF50729">
    <property type="entry name" value="PH domain-like"/>
    <property type="match status" value="1"/>
</dbReference>
<comment type="caution">
    <text evidence="9">The sequence shown here is derived from an EMBL/GenBank/DDBJ whole genome shotgun (WGS) entry which is preliminary data.</text>
</comment>
<dbReference type="InterPro" id="IPR038508">
    <property type="entry name" value="ArfGAP_dom_sf"/>
</dbReference>
<keyword evidence="10" id="KW-1185">Reference proteome</keyword>
<evidence type="ECO:0000256" key="6">
    <source>
        <dbReference type="PROSITE-ProRule" id="PRU00288"/>
    </source>
</evidence>
<accession>A0A1Y1WZU2</accession>
<dbReference type="CDD" id="cd08204">
    <property type="entry name" value="ArfGap"/>
    <property type="match status" value="1"/>
</dbReference>
<evidence type="ECO:0000256" key="1">
    <source>
        <dbReference type="ARBA" id="ARBA00022468"/>
    </source>
</evidence>
<dbReference type="PROSITE" id="PS50088">
    <property type="entry name" value="ANK_REPEAT"/>
    <property type="match status" value="1"/>
</dbReference>
<dbReference type="OrthoDB" id="10266696at2759"/>
<dbReference type="FunFam" id="1.10.220.150:FF:000009">
    <property type="entry name" value="stromal membrane-associated protein 1 isoform X1"/>
    <property type="match status" value="1"/>
</dbReference>
<dbReference type="PROSITE" id="PS50115">
    <property type="entry name" value="ARFGAP"/>
    <property type="match status" value="1"/>
</dbReference>
<dbReference type="PRINTS" id="PR00405">
    <property type="entry name" value="REVINTRACTNG"/>
</dbReference>
<dbReference type="SUPFAM" id="SSF48403">
    <property type="entry name" value="Ankyrin repeat"/>
    <property type="match status" value="1"/>
</dbReference>
<dbReference type="Proteomes" id="UP000193944">
    <property type="component" value="Unassembled WGS sequence"/>
</dbReference>
<reference evidence="9 10" key="2">
    <citation type="submission" date="2016-08" db="EMBL/GenBank/DDBJ databases">
        <title>Pervasive Adenine N6-methylation of Active Genes in Fungi.</title>
        <authorList>
            <consortium name="DOE Joint Genome Institute"/>
            <person name="Mondo S.J."/>
            <person name="Dannebaum R.O."/>
            <person name="Kuo R.C."/>
            <person name="Labutti K."/>
            <person name="Haridas S."/>
            <person name="Kuo A."/>
            <person name="Salamov A."/>
            <person name="Ahrendt S.R."/>
            <person name="Lipzen A."/>
            <person name="Sullivan W."/>
            <person name="Andreopoulos W.B."/>
            <person name="Clum A."/>
            <person name="Lindquist E."/>
            <person name="Daum C."/>
            <person name="Ramamoorthy G.K."/>
            <person name="Gryganskyi A."/>
            <person name="Culley D."/>
            <person name="Magnuson J.K."/>
            <person name="James T.Y."/>
            <person name="O'Malley M.A."/>
            <person name="Stajich J.E."/>
            <person name="Spatafora J.W."/>
            <person name="Visel A."/>
            <person name="Grigoriev I.V."/>
        </authorList>
    </citation>
    <scope>NUCLEOTIDE SEQUENCE [LARGE SCALE GENOMIC DNA]</scope>
    <source>
        <strain evidence="9 10">S4</strain>
    </source>
</reference>
<dbReference type="InterPro" id="IPR001164">
    <property type="entry name" value="ArfGAP_dom"/>
</dbReference>
<dbReference type="InterPro" id="IPR037278">
    <property type="entry name" value="ARFGAP/RecO"/>
</dbReference>
<evidence type="ECO:0000313" key="9">
    <source>
        <dbReference type="EMBL" id="ORX78706.1"/>
    </source>
</evidence>
<dbReference type="InterPro" id="IPR004148">
    <property type="entry name" value="BAR_dom"/>
</dbReference>
<dbReference type="InterPro" id="IPR002110">
    <property type="entry name" value="Ankyrin_rpt"/>
</dbReference>
<proteinExistence type="predicted"/>
<dbReference type="Pfam" id="PF16746">
    <property type="entry name" value="BAR_3"/>
    <property type="match status" value="1"/>
</dbReference>
<reference evidence="9 10" key="1">
    <citation type="submission" date="2016-08" db="EMBL/GenBank/DDBJ databases">
        <title>A Parts List for Fungal Cellulosomes Revealed by Comparative Genomics.</title>
        <authorList>
            <consortium name="DOE Joint Genome Institute"/>
            <person name="Haitjema C.H."/>
            <person name="Gilmore S.P."/>
            <person name="Henske J.K."/>
            <person name="Solomon K.V."/>
            <person name="De Groot R."/>
            <person name="Kuo A."/>
            <person name="Mondo S.J."/>
            <person name="Salamov A.A."/>
            <person name="Labutti K."/>
            <person name="Zhao Z."/>
            <person name="Chiniquy J."/>
            <person name="Barry K."/>
            <person name="Brewer H.M."/>
            <person name="Purvine S.O."/>
            <person name="Wright A.T."/>
            <person name="Boxma B."/>
            <person name="Van Alen T."/>
            <person name="Hackstein J.H."/>
            <person name="Baker S.E."/>
            <person name="Grigoriev I.V."/>
            <person name="O'Malley M.A."/>
        </authorList>
    </citation>
    <scope>NUCLEOTIDE SEQUENCE [LARGE SCALE GENOMIC DNA]</scope>
    <source>
        <strain evidence="9 10">S4</strain>
    </source>
</reference>
<dbReference type="EMBL" id="MCFG01000200">
    <property type="protein sequence ID" value="ORX78706.1"/>
    <property type="molecule type" value="Genomic_DNA"/>
</dbReference>
<dbReference type="GO" id="GO:0008270">
    <property type="term" value="F:zinc ion binding"/>
    <property type="evidence" value="ECO:0007669"/>
    <property type="project" value="UniProtKB-KW"/>
</dbReference>
<dbReference type="Gene3D" id="1.10.220.150">
    <property type="entry name" value="Arf GTPase activating protein"/>
    <property type="match status" value="1"/>
</dbReference>
<evidence type="ECO:0000256" key="2">
    <source>
        <dbReference type="ARBA" id="ARBA00022723"/>
    </source>
</evidence>
<organism evidence="9 10">
    <name type="scientific">Anaeromyces robustus</name>
    <dbReference type="NCBI Taxonomy" id="1754192"/>
    <lineage>
        <taxon>Eukaryota</taxon>
        <taxon>Fungi</taxon>
        <taxon>Fungi incertae sedis</taxon>
        <taxon>Chytridiomycota</taxon>
        <taxon>Chytridiomycota incertae sedis</taxon>
        <taxon>Neocallimastigomycetes</taxon>
        <taxon>Neocallimastigales</taxon>
        <taxon>Neocallimastigaceae</taxon>
        <taxon>Anaeromyces</taxon>
    </lineage>
</organism>
<dbReference type="SMART" id="SM00233">
    <property type="entry name" value="PH"/>
    <property type="match status" value="1"/>
</dbReference>
<dbReference type="GO" id="GO:0005096">
    <property type="term" value="F:GTPase activator activity"/>
    <property type="evidence" value="ECO:0007669"/>
    <property type="project" value="UniProtKB-KW"/>
</dbReference>
<dbReference type="Gene3D" id="2.30.29.30">
    <property type="entry name" value="Pleckstrin-homology domain (PH domain)/Phosphotyrosine-binding domain (PTB)"/>
    <property type="match status" value="1"/>
</dbReference>
<dbReference type="InterPro" id="IPR011993">
    <property type="entry name" value="PH-like_dom_sf"/>
</dbReference>
<keyword evidence="3 6" id="KW-0863">Zinc-finger</keyword>
<dbReference type="PANTHER" id="PTHR23180:SF160">
    <property type="entry name" value="ADP-RIBOSYLATION FACTOR GTPASE-ACTIVATING PROTEIN EFFECTOR PROTEIN 1"/>
    <property type="match status" value="1"/>
</dbReference>
<keyword evidence="5" id="KW-0040">ANK repeat</keyword>
<evidence type="ECO:0000256" key="3">
    <source>
        <dbReference type="ARBA" id="ARBA00022771"/>
    </source>
</evidence>
<dbReference type="SUPFAM" id="SSF103657">
    <property type="entry name" value="BAR/IMD domain-like"/>
    <property type="match status" value="1"/>
</dbReference>
<dbReference type="InterPro" id="IPR045258">
    <property type="entry name" value="ACAP1/2/3-like"/>
</dbReference>
<dbReference type="GO" id="GO:0005737">
    <property type="term" value="C:cytoplasm"/>
    <property type="evidence" value="ECO:0007669"/>
    <property type="project" value="InterPro"/>
</dbReference>
<dbReference type="SMART" id="SM00105">
    <property type="entry name" value="ArfGap"/>
    <property type="match status" value="1"/>
</dbReference>
<sequence>MGNLQSVLEEEFKNFPLAVKQYDKPIKIKRIEIIYSKNTNDQKYTIVVDKENEIKLLLGNSEYIFDKKAINFQNSKFHLANYLSTFEQTAKLNNLPKNLPKDTFLAIDEIDFSFKFTIQIHKSSKIKTLTCCNVGTMIDLNDLLGTKFHENPNIQRFSNVSIVNLNLIDNDQNKKSYNTYEWTWKYVPPSVAKDVAYPGNGGWKNFCCFVEYDANANQFFFHKGFHFWTSCPCPSSSTSSAVSTPTIMIDSINRNHSISFGATDSSPMIQIQNEHGVKEDDSKITRMQSIKNSISSCKIRDSSVEEFEKNFAEIEPEFKNDGTNHVTKANSLTSNHGFKKTHTAQLSLDININKNFDPLFLNSSINTSHTSSNIYSSFASPSIINIQSFGNINDPHNLVAMSAVPTAQPNISETSTDYDYEELMYDGPVFRDAINDLEKKILKLKNSLKVAIKQAELFIETARNSNETEKQFMDSLIDIPSFDIIIKNYIEKSKKLISHINENYFTRLENLLIVPLREIYINDFKLLETMKKDFEQESNEYYSILSKYLSCKYDEHPKKKAELDLKLANKRQTFDLNRFDYLTYLLELNEGQKAHAISFGVNTFLSKQFSHYQQISNKFMEIKPDLDEMDKFIIDSTKSKHVILKERQERRKTYEHKKENGKLGNSIPISLDDVSKNDNQQKSKFKGIRDLYHINNSDDESTQTDEIKGFLFSPVTNNSGINKTTKENNWKMLWCVIKNGHFYEYNNWKTQKSSISNILNIQFCTVREARNIEKRRFCFELVGPQINKKIYQATSEKELNKWINTIQNSIEGQLKGNVFNESKLTDNTDGNAQLLEMFYQNPSNKNCADCGAKNPEWCSINLGCILCIDCSGIHRSLGTHITKIRSLTLDTVSWTRQMQCMIISLGNQISNSIWEATLESSGDVKPTSTDSREKKEAFIRKKYIDKAYIDVSEFPKVQSEQNKYLCNELYNSIASLNIIKIIQCIALGATNKCLSDENYESKIVSALAKICKYPPLINLDLTNNDNDGTNSTKDESFLDSTKRISSINEKSSDIIQKYSHSHNPSSSSYNSYKSINTGVVDGSQPHDKMDYDSSSIKLNNDFSYQDQKFSQLLVISILELIFQNFNNIINAPDDTDLDSKIHHSVLFTEYLQPESSIISPKRTLLHYASLMIDPEMVSYFIQKGANPLLKDKYGFTSLDILKKAKLSWKHVHCQYNPSDSYYNLCEEYINNAIEKSKKNS</sequence>
<evidence type="ECO:0000256" key="5">
    <source>
        <dbReference type="PROSITE-ProRule" id="PRU00023"/>
    </source>
</evidence>
<evidence type="ECO:0000256" key="4">
    <source>
        <dbReference type="ARBA" id="ARBA00022833"/>
    </source>
</evidence>
<dbReference type="STRING" id="1754192.A0A1Y1WZU2"/>
<keyword evidence="2" id="KW-0479">Metal-binding</keyword>
<feature type="domain" description="PH" evidence="7">
    <location>
        <begin position="704"/>
        <end position="811"/>
    </location>
</feature>
<feature type="domain" description="Arf-GAP" evidence="8">
    <location>
        <begin position="832"/>
        <end position="961"/>
    </location>
</feature>
<feature type="repeat" description="ANK" evidence="5">
    <location>
        <begin position="1160"/>
        <end position="1192"/>
    </location>
</feature>